<feature type="region of interest" description="Disordered" evidence="1">
    <location>
        <begin position="179"/>
        <end position="199"/>
    </location>
</feature>
<dbReference type="RefSeq" id="XP_001589236.1">
    <property type="nucleotide sequence ID" value="XM_001589186.1"/>
</dbReference>
<proteinExistence type="predicted"/>
<dbReference type="GeneID" id="5485246"/>
<keyword evidence="3" id="KW-1185">Reference proteome</keyword>
<gene>
    <name evidence="2" type="ORF">SS1G_09869</name>
</gene>
<feature type="region of interest" description="Disordered" evidence="1">
    <location>
        <begin position="78"/>
        <end position="165"/>
    </location>
</feature>
<feature type="compositionally biased region" description="Polar residues" evidence="1">
    <location>
        <begin position="181"/>
        <end position="190"/>
    </location>
</feature>
<sequence length="428" mass="47744">MPKRLSNIPYIPYIPCIPLMVLDVITPETIRATRAKCAAAIKNDPAYDNCHLEVKLYYVEKLMWRELFKNQTFPGIKPKPIAGAVTSKPQPAKDRGTNSTGDKKAKTNASAAIGKGKNNTPKADPSPAGRSNTLITGETPARGKVNTPRAHSHATPKPQGAERSMDAAIKSEQGLEASTLMEATSNSKPEPSTGKRKRTVMDLDTLPPHEPALTEQTKRLKLEQSPPPPEAIKQLWDRPRYGISAPLNAEMAGFLLNRKAAVEKHFGVRFNYGLFKNELRFYCQPVDTDNILFSEAIELCDPAFRFLNEFLRNSYGKFGCIDDYLKSDDWVAKEKKIEKIGTSDADTHLQGRRFPTFSRASGMVLMRDYNCKLNAFDYTVLARKQKVLCQGKNAATLYQVKCRAVKVHGVNVQSRLWLTGKKYKALAN</sequence>
<evidence type="ECO:0000313" key="2">
    <source>
        <dbReference type="EMBL" id="EDN94002.1"/>
    </source>
</evidence>
<organism evidence="2 3">
    <name type="scientific">Sclerotinia sclerotiorum (strain ATCC 18683 / 1980 / Ss-1)</name>
    <name type="common">White mold</name>
    <name type="synonym">Whetzelinia sclerotiorum</name>
    <dbReference type="NCBI Taxonomy" id="665079"/>
    <lineage>
        <taxon>Eukaryota</taxon>
        <taxon>Fungi</taxon>
        <taxon>Dikarya</taxon>
        <taxon>Ascomycota</taxon>
        <taxon>Pezizomycotina</taxon>
        <taxon>Leotiomycetes</taxon>
        <taxon>Helotiales</taxon>
        <taxon>Sclerotiniaceae</taxon>
        <taxon>Sclerotinia</taxon>
    </lineage>
</organism>
<evidence type="ECO:0000256" key="1">
    <source>
        <dbReference type="SAM" id="MobiDB-lite"/>
    </source>
</evidence>
<evidence type="ECO:0000313" key="3">
    <source>
        <dbReference type="Proteomes" id="UP000001312"/>
    </source>
</evidence>
<protein>
    <submittedName>
        <fullName evidence="2">Uncharacterized protein</fullName>
    </submittedName>
</protein>
<name>A7EX10_SCLS1</name>
<dbReference type="AlphaFoldDB" id="A7EX10"/>
<feature type="compositionally biased region" description="Basic and acidic residues" evidence="1">
    <location>
        <begin position="91"/>
        <end position="105"/>
    </location>
</feature>
<dbReference type="Proteomes" id="UP000001312">
    <property type="component" value="Unassembled WGS sequence"/>
</dbReference>
<reference evidence="3" key="1">
    <citation type="journal article" date="2011" name="PLoS Genet.">
        <title>Genomic analysis of the necrotrophic fungal pathogens Sclerotinia sclerotiorum and Botrytis cinerea.</title>
        <authorList>
            <person name="Amselem J."/>
            <person name="Cuomo C.A."/>
            <person name="van Kan J.A."/>
            <person name="Viaud M."/>
            <person name="Benito E.P."/>
            <person name="Couloux A."/>
            <person name="Coutinho P.M."/>
            <person name="de Vries R.P."/>
            <person name="Dyer P.S."/>
            <person name="Fillinger S."/>
            <person name="Fournier E."/>
            <person name="Gout L."/>
            <person name="Hahn M."/>
            <person name="Kohn L."/>
            <person name="Lapalu N."/>
            <person name="Plummer K.M."/>
            <person name="Pradier J.M."/>
            <person name="Quevillon E."/>
            <person name="Sharon A."/>
            <person name="Simon A."/>
            <person name="ten Have A."/>
            <person name="Tudzynski B."/>
            <person name="Tudzynski P."/>
            <person name="Wincker P."/>
            <person name="Andrew M."/>
            <person name="Anthouard V."/>
            <person name="Beever R.E."/>
            <person name="Beffa R."/>
            <person name="Benoit I."/>
            <person name="Bouzid O."/>
            <person name="Brault B."/>
            <person name="Chen Z."/>
            <person name="Choquer M."/>
            <person name="Collemare J."/>
            <person name="Cotton P."/>
            <person name="Danchin E.G."/>
            <person name="Da Silva C."/>
            <person name="Gautier A."/>
            <person name="Giraud C."/>
            <person name="Giraud T."/>
            <person name="Gonzalez C."/>
            <person name="Grossetete S."/>
            <person name="Guldener U."/>
            <person name="Henrissat B."/>
            <person name="Howlett B.J."/>
            <person name="Kodira C."/>
            <person name="Kretschmer M."/>
            <person name="Lappartient A."/>
            <person name="Leroch M."/>
            <person name="Levis C."/>
            <person name="Mauceli E."/>
            <person name="Neuveglise C."/>
            <person name="Oeser B."/>
            <person name="Pearson M."/>
            <person name="Poulain J."/>
            <person name="Poussereau N."/>
            <person name="Quesneville H."/>
            <person name="Rascle C."/>
            <person name="Schumacher J."/>
            <person name="Segurens B."/>
            <person name="Sexton A."/>
            <person name="Silva E."/>
            <person name="Sirven C."/>
            <person name="Soanes D.M."/>
            <person name="Talbot N.J."/>
            <person name="Templeton M."/>
            <person name="Yandava C."/>
            <person name="Yarden O."/>
            <person name="Zeng Q."/>
            <person name="Rollins J.A."/>
            <person name="Lebrun M.H."/>
            <person name="Dickman M."/>
        </authorList>
    </citation>
    <scope>NUCLEOTIDE SEQUENCE [LARGE SCALE GENOMIC DNA]</scope>
    <source>
        <strain evidence="3">ATCC 18683 / 1980 / Ss-1</strain>
    </source>
</reference>
<dbReference type="KEGG" id="ssl:SS1G_09869"/>
<dbReference type="EMBL" id="CH476634">
    <property type="protein sequence ID" value="EDN94002.1"/>
    <property type="molecule type" value="Genomic_DNA"/>
</dbReference>
<dbReference type="InParanoid" id="A7EX10"/>
<accession>A7EX10</accession>